<keyword evidence="2" id="KW-1003">Cell membrane</keyword>
<gene>
    <name evidence="8" type="ORF">QWY28_11150</name>
</gene>
<keyword evidence="4 6" id="KW-1133">Transmembrane helix</keyword>
<feature type="domain" description="DUF3817" evidence="7">
    <location>
        <begin position="7"/>
        <end position="92"/>
    </location>
</feature>
<reference evidence="8" key="1">
    <citation type="submission" date="2023-06" db="EMBL/GenBank/DDBJ databases">
        <title>Draft genome sequence of Nocardioides sp. SOB77.</title>
        <authorList>
            <person name="Zhang G."/>
        </authorList>
    </citation>
    <scope>NUCLEOTIDE SEQUENCE</scope>
    <source>
        <strain evidence="8">SOB77</strain>
    </source>
</reference>
<proteinExistence type="predicted"/>
<evidence type="ECO:0000256" key="3">
    <source>
        <dbReference type="ARBA" id="ARBA00022692"/>
    </source>
</evidence>
<evidence type="ECO:0000256" key="6">
    <source>
        <dbReference type="SAM" id="Phobius"/>
    </source>
</evidence>
<dbReference type="Proteomes" id="UP001168620">
    <property type="component" value="Unassembled WGS sequence"/>
</dbReference>
<dbReference type="RefSeq" id="WP_300952611.1">
    <property type="nucleotide sequence ID" value="NZ_JAUHJQ010000003.1"/>
</dbReference>
<keyword evidence="3 6" id="KW-0812">Transmembrane</keyword>
<evidence type="ECO:0000256" key="2">
    <source>
        <dbReference type="ARBA" id="ARBA00022475"/>
    </source>
</evidence>
<organism evidence="8 9">
    <name type="scientific">Nocardioides oceani</name>
    <dbReference type="NCBI Taxonomy" id="3058369"/>
    <lineage>
        <taxon>Bacteria</taxon>
        <taxon>Bacillati</taxon>
        <taxon>Actinomycetota</taxon>
        <taxon>Actinomycetes</taxon>
        <taxon>Propionibacteriales</taxon>
        <taxon>Nocardioidaceae</taxon>
        <taxon>Nocardioides</taxon>
    </lineage>
</organism>
<dbReference type="PANTHER" id="PTHR40077:SF1">
    <property type="entry name" value="MEMBRANE PROTEIN"/>
    <property type="match status" value="1"/>
</dbReference>
<comment type="caution">
    <text evidence="8">The sequence shown here is derived from an EMBL/GenBank/DDBJ whole genome shotgun (WGS) entry which is preliminary data.</text>
</comment>
<feature type="transmembrane region" description="Helical" evidence="6">
    <location>
        <begin position="38"/>
        <end position="63"/>
    </location>
</feature>
<evidence type="ECO:0000256" key="4">
    <source>
        <dbReference type="ARBA" id="ARBA00022989"/>
    </source>
</evidence>
<dbReference type="InterPro" id="IPR023845">
    <property type="entry name" value="DUF3817_TM"/>
</dbReference>
<accession>A0ABT8FFQ3</accession>
<sequence>MISSPNRLFRTVATAEAITWAGLLGGMFLKYATDTTELGVRIFGPIHGAVFIAYCVTTVVVAVDQRWSPGRLVGGLASSVPPFLTLWFERYAGRQGLLADSWRLRSTDTPATGLERPVGWLVRNPARGLVAALVAVVALFGLALVAGPPVG</sequence>
<comment type="subcellular location">
    <subcellularLocation>
        <location evidence="1">Cell membrane</location>
        <topology evidence="1">Multi-pass membrane protein</topology>
    </subcellularLocation>
</comment>
<evidence type="ECO:0000313" key="8">
    <source>
        <dbReference type="EMBL" id="MDN4173503.1"/>
    </source>
</evidence>
<protein>
    <submittedName>
        <fullName evidence="8">DUF3817 domain-containing protein</fullName>
    </submittedName>
</protein>
<feature type="transmembrane region" description="Helical" evidence="6">
    <location>
        <begin position="126"/>
        <end position="146"/>
    </location>
</feature>
<evidence type="ECO:0000256" key="1">
    <source>
        <dbReference type="ARBA" id="ARBA00004651"/>
    </source>
</evidence>
<feature type="transmembrane region" description="Helical" evidence="6">
    <location>
        <begin position="12"/>
        <end position="32"/>
    </location>
</feature>
<dbReference type="Pfam" id="PF12823">
    <property type="entry name" value="DUF3817"/>
    <property type="match status" value="1"/>
</dbReference>
<keyword evidence="9" id="KW-1185">Reference proteome</keyword>
<evidence type="ECO:0000256" key="5">
    <source>
        <dbReference type="ARBA" id="ARBA00023136"/>
    </source>
</evidence>
<evidence type="ECO:0000259" key="7">
    <source>
        <dbReference type="Pfam" id="PF12823"/>
    </source>
</evidence>
<dbReference type="PANTHER" id="PTHR40077">
    <property type="entry name" value="MEMBRANE PROTEIN-RELATED"/>
    <property type="match status" value="1"/>
</dbReference>
<dbReference type="NCBIfam" id="TIGR03954">
    <property type="entry name" value="integ_memb_HG"/>
    <property type="match status" value="1"/>
</dbReference>
<name>A0ABT8FFQ3_9ACTN</name>
<dbReference type="EMBL" id="JAUHJQ010000003">
    <property type="protein sequence ID" value="MDN4173503.1"/>
    <property type="molecule type" value="Genomic_DNA"/>
</dbReference>
<evidence type="ECO:0000313" key="9">
    <source>
        <dbReference type="Proteomes" id="UP001168620"/>
    </source>
</evidence>
<keyword evidence="5 6" id="KW-0472">Membrane</keyword>